<dbReference type="EMBL" id="SHAH01000086">
    <property type="protein sequence ID" value="RZO74718.1"/>
    <property type="molecule type" value="Genomic_DNA"/>
</dbReference>
<sequence length="613" mass="68881">MKHTIYLSAALLLAACSEPAVETPPAAEQMATASVSETERINAWFEEKNEEQLQFSPIQLTVLGRKELYDQIDDMSVAAAQEQLDWMAATVSELEQQFDYDALDFEAKTSYDLWVFQYEQARDNFEFNNQEYVFEQMGGVHSQLPVILMNYHQVESLSDMEAYISRIGGVARALGQQLEWAQNNAERGVRPPRYAYEFVRDASSGLTQGQPFDDAENDSAVWNDAKTKIDALVSAETIDAATAEDLRARARTALDNEFLPAYQELISWLDQDINNAPAEPVGVSTLPNGVAFYNQMLRSYTTTDLTADEIHQIGLDEVARLRAEMIAIKDAVEFDGDLSEFFQFVSTDEQFFYSNDDAGRQRYLDESTAFIDNMKALLPEYFGILPKADLVVKRVEPFREQDGAAAHYFGSSPDGSIPGTYYVHLSDMSANPITELEAVAYHEGLPGHHMQIAIARELESVPSFRSQAGFTAYSEGWGLYTELLSKEMGAYQDPYSDFGRLVGEMWRAVRLVVDTGIHAMGWTEQQAVDYFANNVSTPLPSIVSEIRRYTVLPGQATSYKIGMLKILELRERARAQLGDDFDIRDFHDAVLGGGGLPLAILERRIDNYIEMSR</sequence>
<dbReference type="PANTHER" id="PTHR33361">
    <property type="entry name" value="GLR0591 PROTEIN"/>
    <property type="match status" value="1"/>
</dbReference>
<name>A0A520RWZ3_9GAMM</name>
<reference evidence="2 3" key="1">
    <citation type="submission" date="2019-02" db="EMBL/GenBank/DDBJ databases">
        <title>Prokaryotic population dynamics and viral predation in marine succession experiment using metagenomics: the confinement effect.</title>
        <authorList>
            <person name="Haro-Moreno J.M."/>
            <person name="Rodriguez-Valera F."/>
            <person name="Lopez-Perez M."/>
        </authorList>
    </citation>
    <scope>NUCLEOTIDE SEQUENCE [LARGE SCALE GENOMIC DNA]</scope>
    <source>
        <strain evidence="2">MED-G158</strain>
    </source>
</reference>
<evidence type="ECO:0000313" key="2">
    <source>
        <dbReference type="EMBL" id="RZO74718.1"/>
    </source>
</evidence>
<keyword evidence="1" id="KW-0732">Signal</keyword>
<evidence type="ECO:0000256" key="1">
    <source>
        <dbReference type="SAM" id="SignalP"/>
    </source>
</evidence>
<dbReference type="Pfam" id="PF05960">
    <property type="entry name" value="DUF885"/>
    <property type="match status" value="1"/>
</dbReference>
<evidence type="ECO:0000313" key="3">
    <source>
        <dbReference type="Proteomes" id="UP000320404"/>
    </source>
</evidence>
<protein>
    <submittedName>
        <fullName evidence="2">DUF885 domain-containing protein</fullName>
    </submittedName>
</protein>
<dbReference type="AlphaFoldDB" id="A0A520RWZ3"/>
<dbReference type="PROSITE" id="PS51257">
    <property type="entry name" value="PROKAR_LIPOPROTEIN"/>
    <property type="match status" value="1"/>
</dbReference>
<dbReference type="InterPro" id="IPR010281">
    <property type="entry name" value="DUF885"/>
</dbReference>
<organism evidence="2 3">
    <name type="scientific">OM182 bacterium</name>
    <dbReference type="NCBI Taxonomy" id="2510334"/>
    <lineage>
        <taxon>Bacteria</taxon>
        <taxon>Pseudomonadati</taxon>
        <taxon>Pseudomonadota</taxon>
        <taxon>Gammaproteobacteria</taxon>
        <taxon>OMG group</taxon>
        <taxon>OM182 clade</taxon>
    </lineage>
</organism>
<proteinExistence type="predicted"/>
<dbReference type="PANTHER" id="PTHR33361:SF16">
    <property type="entry name" value="DUF885 DOMAIN-CONTAINING PROTEIN"/>
    <property type="match status" value="1"/>
</dbReference>
<accession>A0A520RWZ3</accession>
<comment type="caution">
    <text evidence="2">The sequence shown here is derived from an EMBL/GenBank/DDBJ whole genome shotgun (WGS) entry which is preliminary data.</text>
</comment>
<dbReference type="Proteomes" id="UP000320404">
    <property type="component" value="Unassembled WGS sequence"/>
</dbReference>
<gene>
    <name evidence="2" type="ORF">EVA69_05440</name>
</gene>
<feature type="signal peptide" evidence="1">
    <location>
        <begin position="1"/>
        <end position="22"/>
    </location>
</feature>
<feature type="chain" id="PRO_5021898453" evidence="1">
    <location>
        <begin position="23"/>
        <end position="613"/>
    </location>
</feature>